<evidence type="ECO:0000256" key="5">
    <source>
        <dbReference type="ARBA" id="ARBA00022723"/>
    </source>
</evidence>
<protein>
    <recommendedName>
        <fullName evidence="14">HD domain-containing protein</fullName>
    </recommendedName>
</protein>
<keyword evidence="4" id="KW-0548">Nucleotidyltransferase</keyword>
<comment type="similarity">
    <text evidence="8">Belongs to the tRNA nucleotidyltransferase/poly(A) polymerase family.</text>
</comment>
<dbReference type="Pfam" id="PF12627">
    <property type="entry name" value="PolyA_pol_RNAbd"/>
    <property type="match status" value="1"/>
</dbReference>
<dbReference type="Gene3D" id="3.30.460.10">
    <property type="entry name" value="Beta Polymerase, domain 2"/>
    <property type="match status" value="1"/>
</dbReference>
<sequence length="491" mass="56625">MLENKEFKIPQEIADVCAMLNKAGFEVYLVGGCVRDLILGRIPKDWDITTNAKPEEIVKIFPKTVYENTFGTVVVINETENNTLKVVEITPYRLEGKYTDKRHPDSIKWADNLEDDLKRRDFTVNAMAYKPSTGEIVDFFDGKKDLKNKIIHAVGEADERFREDALRMLRAVRLACELGFVMADEITRAITKNASLIKEISAERTRDEFLKIIESPEPMAGLALTQKLGLLKHIIPELEEGIGCKQNSDHIYEVFEHLSRALQHSADRQWPLGVRLATLFHDIGKPRAREWLKEKGDYTFYGHDVIGARVVEKILARLCMPKKESEKIVKLVRYHMFFSDTDQITLSAVRRLVKNVGPENVWDLMKVRQCDRIGMGRPKESPYRLRKYEAMIEEAARAPVSVSMLKINGNRLMKISDEKPGPRLGWILHALLEEVLENPDLNTVEYMEKRAIEFSKLPEIELKKLGLVGKEKKLEEEEKELTLIRRRHFVK</sequence>
<dbReference type="SUPFAM" id="SSF81301">
    <property type="entry name" value="Nucleotidyltransferase"/>
    <property type="match status" value="1"/>
</dbReference>
<evidence type="ECO:0008006" key="14">
    <source>
        <dbReference type="Google" id="ProtNLM"/>
    </source>
</evidence>
<dbReference type="InterPro" id="IPR002646">
    <property type="entry name" value="PolA_pol_head_dom"/>
</dbReference>
<reference evidence="12 13" key="1">
    <citation type="journal article" date="2016" name="Nat. Commun.">
        <title>Thousands of microbial genomes shed light on interconnected biogeochemical processes in an aquifer system.</title>
        <authorList>
            <person name="Anantharaman K."/>
            <person name="Brown C.T."/>
            <person name="Hug L.A."/>
            <person name="Sharon I."/>
            <person name="Castelle C.J."/>
            <person name="Probst A.J."/>
            <person name="Thomas B.C."/>
            <person name="Singh A."/>
            <person name="Wilkins M.J."/>
            <person name="Karaoz U."/>
            <person name="Brodie E.L."/>
            <person name="Williams K.H."/>
            <person name="Hubbard S.S."/>
            <person name="Banfield J.F."/>
        </authorList>
    </citation>
    <scope>NUCLEOTIDE SEQUENCE [LARGE SCALE GENOMIC DNA]</scope>
</reference>
<dbReference type="EMBL" id="MFUH01000016">
    <property type="protein sequence ID" value="OGI81957.1"/>
    <property type="molecule type" value="Genomic_DNA"/>
</dbReference>
<evidence type="ECO:0000256" key="8">
    <source>
        <dbReference type="RuleBase" id="RU003953"/>
    </source>
</evidence>
<evidence type="ECO:0000256" key="2">
    <source>
        <dbReference type="ARBA" id="ARBA00022679"/>
    </source>
</evidence>
<dbReference type="InterPro" id="IPR043519">
    <property type="entry name" value="NT_sf"/>
</dbReference>
<dbReference type="PANTHER" id="PTHR46173:SF1">
    <property type="entry name" value="CCA TRNA NUCLEOTIDYLTRANSFERASE 1, MITOCHONDRIAL"/>
    <property type="match status" value="1"/>
</dbReference>
<dbReference type="PANTHER" id="PTHR46173">
    <property type="entry name" value="CCA TRNA NUCLEOTIDYLTRANSFERASE 1, MITOCHONDRIAL"/>
    <property type="match status" value="1"/>
</dbReference>
<dbReference type="Proteomes" id="UP000179880">
    <property type="component" value="Unassembled WGS sequence"/>
</dbReference>
<proteinExistence type="inferred from homology"/>
<dbReference type="GO" id="GO:0008033">
    <property type="term" value="P:tRNA processing"/>
    <property type="evidence" value="ECO:0007669"/>
    <property type="project" value="UniProtKB-KW"/>
</dbReference>
<evidence type="ECO:0000313" key="13">
    <source>
        <dbReference type="Proteomes" id="UP000179880"/>
    </source>
</evidence>
<dbReference type="InterPro" id="IPR032828">
    <property type="entry name" value="PolyA_RNA-bd"/>
</dbReference>
<dbReference type="SUPFAM" id="SSF81891">
    <property type="entry name" value="Poly A polymerase C-terminal region-like"/>
    <property type="match status" value="1"/>
</dbReference>
<evidence type="ECO:0000259" key="11">
    <source>
        <dbReference type="Pfam" id="PF12627"/>
    </source>
</evidence>
<dbReference type="GO" id="GO:0000049">
    <property type="term" value="F:tRNA binding"/>
    <property type="evidence" value="ECO:0007669"/>
    <property type="project" value="TreeGrafter"/>
</dbReference>
<feature type="domain" description="tRNA nucleotidyltransferase/poly(A) polymerase RNA and SrmB- binding" evidence="11">
    <location>
        <begin position="179"/>
        <end position="240"/>
    </location>
</feature>
<evidence type="ECO:0000259" key="10">
    <source>
        <dbReference type="Pfam" id="PF01966"/>
    </source>
</evidence>
<evidence type="ECO:0000256" key="1">
    <source>
        <dbReference type="ARBA" id="ARBA00001946"/>
    </source>
</evidence>
<dbReference type="GO" id="GO:0016779">
    <property type="term" value="F:nucleotidyltransferase activity"/>
    <property type="evidence" value="ECO:0007669"/>
    <property type="project" value="UniProtKB-KW"/>
</dbReference>
<feature type="domain" description="Poly A polymerase head" evidence="9">
    <location>
        <begin position="27"/>
        <end position="151"/>
    </location>
</feature>
<dbReference type="InterPro" id="IPR003607">
    <property type="entry name" value="HD/PDEase_dom"/>
</dbReference>
<dbReference type="InterPro" id="IPR006675">
    <property type="entry name" value="HDIG_dom"/>
</dbReference>
<organism evidence="12 13">
    <name type="scientific">Candidatus Nomurabacteria bacterium RIFCSPHIGHO2_02_FULL_42_24</name>
    <dbReference type="NCBI Taxonomy" id="1801757"/>
    <lineage>
        <taxon>Bacteria</taxon>
        <taxon>Candidatus Nomuraibacteriota</taxon>
    </lineage>
</organism>
<dbReference type="CDD" id="cd05398">
    <property type="entry name" value="NT_ClassII-CCAase"/>
    <property type="match status" value="1"/>
</dbReference>
<keyword evidence="2 8" id="KW-0808">Transferase</keyword>
<keyword evidence="8" id="KW-0694">RNA-binding</keyword>
<dbReference type="Pfam" id="PF01966">
    <property type="entry name" value="HD"/>
    <property type="match status" value="1"/>
</dbReference>
<dbReference type="Gene3D" id="1.10.3090.10">
    <property type="entry name" value="cca-adding enzyme, domain 2"/>
    <property type="match status" value="1"/>
</dbReference>
<evidence type="ECO:0000256" key="3">
    <source>
        <dbReference type="ARBA" id="ARBA00022694"/>
    </source>
</evidence>
<dbReference type="NCBIfam" id="TIGR00277">
    <property type="entry name" value="HDIG"/>
    <property type="match status" value="1"/>
</dbReference>
<dbReference type="Pfam" id="PF01743">
    <property type="entry name" value="PolyA_pol"/>
    <property type="match status" value="1"/>
</dbReference>
<dbReference type="GO" id="GO:0046872">
    <property type="term" value="F:metal ion binding"/>
    <property type="evidence" value="ECO:0007669"/>
    <property type="project" value="UniProtKB-KW"/>
</dbReference>
<dbReference type="InterPro" id="IPR050264">
    <property type="entry name" value="Bact_CCA-adding_enz_type3_sf"/>
</dbReference>
<keyword evidence="7" id="KW-0460">Magnesium</keyword>
<evidence type="ECO:0000256" key="7">
    <source>
        <dbReference type="ARBA" id="ARBA00022842"/>
    </source>
</evidence>
<dbReference type="GO" id="GO:0000166">
    <property type="term" value="F:nucleotide binding"/>
    <property type="evidence" value="ECO:0007669"/>
    <property type="project" value="UniProtKB-KW"/>
</dbReference>
<gene>
    <name evidence="12" type="ORF">A3B93_02315</name>
</gene>
<name>A0A1F6WJ75_9BACT</name>
<keyword evidence="6" id="KW-0547">Nucleotide-binding</keyword>
<keyword evidence="5" id="KW-0479">Metal-binding</keyword>
<dbReference type="CDD" id="cd00077">
    <property type="entry name" value="HDc"/>
    <property type="match status" value="1"/>
</dbReference>
<dbReference type="InterPro" id="IPR006674">
    <property type="entry name" value="HD_domain"/>
</dbReference>
<dbReference type="AlphaFoldDB" id="A0A1F6WJ75"/>
<evidence type="ECO:0000313" key="12">
    <source>
        <dbReference type="EMBL" id="OGI81957.1"/>
    </source>
</evidence>
<evidence type="ECO:0000256" key="4">
    <source>
        <dbReference type="ARBA" id="ARBA00022695"/>
    </source>
</evidence>
<comment type="cofactor">
    <cofactor evidence="1">
        <name>Mg(2+)</name>
        <dbReference type="ChEBI" id="CHEBI:18420"/>
    </cofactor>
</comment>
<dbReference type="Gene3D" id="1.10.246.80">
    <property type="match status" value="1"/>
</dbReference>
<comment type="caution">
    <text evidence="12">The sequence shown here is derived from an EMBL/GenBank/DDBJ whole genome shotgun (WGS) entry which is preliminary data.</text>
</comment>
<evidence type="ECO:0000259" key="9">
    <source>
        <dbReference type="Pfam" id="PF01743"/>
    </source>
</evidence>
<evidence type="ECO:0000256" key="6">
    <source>
        <dbReference type="ARBA" id="ARBA00022741"/>
    </source>
</evidence>
<accession>A0A1F6WJ75</accession>
<keyword evidence="3" id="KW-0819">tRNA processing</keyword>
<feature type="domain" description="HD" evidence="10">
    <location>
        <begin position="254"/>
        <end position="347"/>
    </location>
</feature>